<dbReference type="SUPFAM" id="SSF46785">
    <property type="entry name" value="Winged helix' DNA-binding domain"/>
    <property type="match status" value="1"/>
</dbReference>
<evidence type="ECO:0000256" key="3">
    <source>
        <dbReference type="ARBA" id="ARBA00023163"/>
    </source>
</evidence>
<name>A0A917BQW8_9PROT</name>
<dbReference type="EMBL" id="BMHV01000002">
    <property type="protein sequence ID" value="GGF53134.1"/>
    <property type="molecule type" value="Genomic_DNA"/>
</dbReference>
<comment type="caution">
    <text evidence="5">The sequence shown here is derived from an EMBL/GenBank/DDBJ whole genome shotgun (WGS) entry which is preliminary data.</text>
</comment>
<dbReference type="RefSeq" id="WP_188660496.1">
    <property type="nucleotide sequence ID" value="NZ_BMHV01000002.1"/>
</dbReference>
<gene>
    <name evidence="5" type="primary">slyA</name>
    <name evidence="5" type="ORF">GCM10011332_03060</name>
</gene>
<accession>A0A917BQW8</accession>
<reference evidence="5" key="2">
    <citation type="submission" date="2020-09" db="EMBL/GenBank/DDBJ databases">
        <authorList>
            <person name="Sun Q."/>
            <person name="Zhou Y."/>
        </authorList>
    </citation>
    <scope>NUCLEOTIDE SEQUENCE</scope>
    <source>
        <strain evidence="5">CGMCC 1.15254</strain>
    </source>
</reference>
<dbReference type="GO" id="GO:0003677">
    <property type="term" value="F:DNA binding"/>
    <property type="evidence" value="ECO:0007669"/>
    <property type="project" value="UniProtKB-KW"/>
</dbReference>
<evidence type="ECO:0000256" key="1">
    <source>
        <dbReference type="ARBA" id="ARBA00023015"/>
    </source>
</evidence>
<dbReference type="AlphaFoldDB" id="A0A917BQW8"/>
<evidence type="ECO:0000313" key="5">
    <source>
        <dbReference type="EMBL" id="GGF53134.1"/>
    </source>
</evidence>
<organism evidence="5 6">
    <name type="scientific">Terasakiella brassicae</name>
    <dbReference type="NCBI Taxonomy" id="1634917"/>
    <lineage>
        <taxon>Bacteria</taxon>
        <taxon>Pseudomonadati</taxon>
        <taxon>Pseudomonadota</taxon>
        <taxon>Alphaproteobacteria</taxon>
        <taxon>Rhodospirillales</taxon>
        <taxon>Terasakiellaceae</taxon>
        <taxon>Terasakiella</taxon>
    </lineage>
</organism>
<evidence type="ECO:0000259" key="4">
    <source>
        <dbReference type="PROSITE" id="PS50995"/>
    </source>
</evidence>
<reference evidence="5" key="1">
    <citation type="journal article" date="2014" name="Int. J. Syst. Evol. Microbiol.">
        <title>Complete genome sequence of Corynebacterium casei LMG S-19264T (=DSM 44701T), isolated from a smear-ripened cheese.</title>
        <authorList>
            <consortium name="US DOE Joint Genome Institute (JGI-PGF)"/>
            <person name="Walter F."/>
            <person name="Albersmeier A."/>
            <person name="Kalinowski J."/>
            <person name="Ruckert C."/>
        </authorList>
    </citation>
    <scope>NUCLEOTIDE SEQUENCE</scope>
    <source>
        <strain evidence="5">CGMCC 1.15254</strain>
    </source>
</reference>
<proteinExistence type="predicted"/>
<keyword evidence="1" id="KW-0805">Transcription regulation</keyword>
<dbReference type="PRINTS" id="PR00598">
    <property type="entry name" value="HTHMARR"/>
</dbReference>
<dbReference type="PANTHER" id="PTHR42756">
    <property type="entry name" value="TRANSCRIPTIONAL REGULATOR, MARR"/>
    <property type="match status" value="1"/>
</dbReference>
<protein>
    <submittedName>
        <fullName evidence="5">MarR family transcriptional regulator</fullName>
    </submittedName>
</protein>
<dbReference type="InterPro" id="IPR036390">
    <property type="entry name" value="WH_DNA-bd_sf"/>
</dbReference>
<dbReference type="PANTHER" id="PTHR42756:SF1">
    <property type="entry name" value="TRANSCRIPTIONAL REPRESSOR OF EMRAB OPERON"/>
    <property type="match status" value="1"/>
</dbReference>
<dbReference type="PROSITE" id="PS50995">
    <property type="entry name" value="HTH_MARR_2"/>
    <property type="match status" value="1"/>
</dbReference>
<dbReference type="Pfam" id="PF01047">
    <property type="entry name" value="MarR"/>
    <property type="match status" value="1"/>
</dbReference>
<keyword evidence="3" id="KW-0804">Transcription</keyword>
<dbReference type="GO" id="GO:0003700">
    <property type="term" value="F:DNA-binding transcription factor activity"/>
    <property type="evidence" value="ECO:0007669"/>
    <property type="project" value="InterPro"/>
</dbReference>
<evidence type="ECO:0000256" key="2">
    <source>
        <dbReference type="ARBA" id="ARBA00023125"/>
    </source>
</evidence>
<dbReference type="Proteomes" id="UP000632498">
    <property type="component" value="Unassembled WGS sequence"/>
</dbReference>
<evidence type="ECO:0000313" key="6">
    <source>
        <dbReference type="Proteomes" id="UP000632498"/>
    </source>
</evidence>
<dbReference type="InterPro" id="IPR036388">
    <property type="entry name" value="WH-like_DNA-bd_sf"/>
</dbReference>
<feature type="domain" description="HTH marR-type" evidence="4">
    <location>
        <begin position="6"/>
        <end position="138"/>
    </location>
</feature>
<dbReference type="InterPro" id="IPR000835">
    <property type="entry name" value="HTH_MarR-typ"/>
</dbReference>
<dbReference type="SMART" id="SM00347">
    <property type="entry name" value="HTH_MARR"/>
    <property type="match status" value="1"/>
</dbReference>
<dbReference type="Gene3D" id="1.10.10.10">
    <property type="entry name" value="Winged helix-like DNA-binding domain superfamily/Winged helix DNA-binding domain"/>
    <property type="match status" value="1"/>
</dbReference>
<sequence length="142" mass="16542">MIDEDKNTIPIVLHEVANRLRVRIDAKVQPYNLTRMKWLTLAILERDNGMSQSELAAKLDVDNSSIARLMTRMEQRDLIHRVCDENDRRVLRVFIKEEARPLLQELKKVSDEIRNQALTGLSVKEQDDLLNLLLVVKNNLDK</sequence>
<keyword evidence="2" id="KW-0238">DNA-binding</keyword>
<keyword evidence="6" id="KW-1185">Reference proteome</keyword>